<name>A0A4Z0YL61_9PEZI</name>
<evidence type="ECO:0000256" key="2">
    <source>
        <dbReference type="ARBA" id="ARBA00004443"/>
    </source>
</evidence>
<keyword evidence="5" id="KW-0679">Respiratory chain</keyword>
<accession>A0A4Z0YL61</accession>
<dbReference type="InterPro" id="IPR036249">
    <property type="entry name" value="Thioredoxin-like_sf"/>
</dbReference>
<keyword evidence="8" id="KW-0496">Mitochondrion</keyword>
<dbReference type="SUPFAM" id="SSF52833">
    <property type="entry name" value="Thioredoxin-like"/>
    <property type="match status" value="1"/>
</dbReference>
<dbReference type="AlphaFoldDB" id="A0A4Z0YL61"/>
<dbReference type="PANTHER" id="PTHR12878">
    <property type="entry name" value="NADH-UBIQUINONE OXIDOREDUCTASE B8 SUBUNIT"/>
    <property type="match status" value="1"/>
</dbReference>
<comment type="caution">
    <text evidence="11">The sequence shown here is derived from an EMBL/GenBank/DDBJ whole genome shotgun (WGS) entry which is preliminary data.</text>
</comment>
<dbReference type="InterPro" id="IPR007741">
    <property type="entry name" value="Ribosomal_mL43/mS25/NADH_DH"/>
</dbReference>
<evidence type="ECO:0000256" key="3">
    <source>
        <dbReference type="ARBA" id="ARBA00008939"/>
    </source>
</evidence>
<dbReference type="Proteomes" id="UP000297716">
    <property type="component" value="Unassembled WGS sequence"/>
</dbReference>
<evidence type="ECO:0000256" key="8">
    <source>
        <dbReference type="ARBA" id="ARBA00023128"/>
    </source>
</evidence>
<gene>
    <name evidence="11" type="ORF">E0Z10_g8598</name>
</gene>
<evidence type="ECO:0000256" key="7">
    <source>
        <dbReference type="ARBA" id="ARBA00022982"/>
    </source>
</evidence>
<evidence type="ECO:0000256" key="1">
    <source>
        <dbReference type="ARBA" id="ARBA00003195"/>
    </source>
</evidence>
<keyword evidence="7" id="KW-0249">Electron transport</keyword>
<keyword evidence="12" id="KW-1185">Reference proteome</keyword>
<evidence type="ECO:0000313" key="12">
    <source>
        <dbReference type="Proteomes" id="UP000297716"/>
    </source>
</evidence>
<keyword evidence="4" id="KW-0813">Transport</keyword>
<dbReference type="InterPro" id="IPR016464">
    <property type="entry name" value="NADH_Ub_cplx-1_asu_su-2"/>
</dbReference>
<reference evidence="11 12" key="1">
    <citation type="submission" date="2019-03" db="EMBL/GenBank/DDBJ databases">
        <title>Draft genome sequence of Xylaria hypoxylon DSM 108379, a ubiquitous saprotrophic-parasitic fungi on hardwood.</title>
        <authorList>
            <person name="Buettner E."/>
            <person name="Leonhardt S."/>
            <person name="Gebauer A.M."/>
            <person name="Liers C."/>
            <person name="Hofrichter M."/>
            <person name="Kellner H."/>
        </authorList>
    </citation>
    <scope>NUCLEOTIDE SEQUENCE [LARGE SCALE GENOMIC DNA]</scope>
    <source>
        <strain evidence="11 12">DSM 108379</strain>
    </source>
</reference>
<feature type="domain" description="Ribosomal protein/NADH dehydrogenase" evidence="10">
    <location>
        <begin position="66"/>
        <end position="139"/>
    </location>
</feature>
<comment type="subcellular location">
    <subcellularLocation>
        <location evidence="2">Mitochondrion inner membrane</location>
        <topology evidence="2">Peripheral membrane protein</topology>
        <orientation evidence="2">Matrix side</orientation>
    </subcellularLocation>
</comment>
<dbReference type="Pfam" id="PF05047">
    <property type="entry name" value="L51_S25_CI-B8"/>
    <property type="match status" value="1"/>
</dbReference>
<evidence type="ECO:0000259" key="10">
    <source>
        <dbReference type="SMART" id="SM00916"/>
    </source>
</evidence>
<dbReference type="GO" id="GO:0005743">
    <property type="term" value="C:mitochondrial inner membrane"/>
    <property type="evidence" value="ECO:0007669"/>
    <property type="project" value="UniProtKB-SubCell"/>
</dbReference>
<dbReference type="EMBL" id="SKBN01000237">
    <property type="protein sequence ID" value="TGJ80161.1"/>
    <property type="molecule type" value="Genomic_DNA"/>
</dbReference>
<evidence type="ECO:0000256" key="6">
    <source>
        <dbReference type="ARBA" id="ARBA00022792"/>
    </source>
</evidence>
<evidence type="ECO:0000256" key="4">
    <source>
        <dbReference type="ARBA" id="ARBA00022448"/>
    </source>
</evidence>
<dbReference type="STRING" id="37992.A0A4Z0YL61"/>
<comment type="similarity">
    <text evidence="3">Belongs to the complex I NDUFA2 subunit family.</text>
</comment>
<dbReference type="PANTHER" id="PTHR12878:SF0">
    <property type="entry name" value="NADH DEHYDROGENASE [UBIQUINONE] 1 ALPHA SUBCOMPLEX SUBUNIT 2"/>
    <property type="match status" value="1"/>
</dbReference>
<keyword evidence="9" id="KW-0472">Membrane</keyword>
<evidence type="ECO:0000256" key="9">
    <source>
        <dbReference type="ARBA" id="ARBA00023136"/>
    </source>
</evidence>
<dbReference type="Gene3D" id="3.40.30.10">
    <property type="entry name" value="Glutaredoxin"/>
    <property type="match status" value="1"/>
</dbReference>
<keyword evidence="6" id="KW-0999">Mitochondrion inner membrane</keyword>
<protein>
    <recommendedName>
        <fullName evidence="10">Ribosomal protein/NADH dehydrogenase domain-containing protein</fullName>
    </recommendedName>
</protein>
<dbReference type="SMART" id="SM00916">
    <property type="entry name" value="L51_S25_CI-B8"/>
    <property type="match status" value="1"/>
</dbReference>
<evidence type="ECO:0000313" key="11">
    <source>
        <dbReference type="EMBL" id="TGJ80161.1"/>
    </source>
</evidence>
<comment type="function">
    <text evidence="1">Accessory subunit of the mitochondrial membrane respiratory chain NADH dehydrogenase (Complex I), that is believed not to be involved in catalysis. Complex I functions in the transfer of electrons from NADH to the respiratory chain. The immediate electron acceptor for the enzyme is believed to be ubiquinone.</text>
</comment>
<dbReference type="OrthoDB" id="10250268at2759"/>
<organism evidence="11 12">
    <name type="scientific">Xylaria hypoxylon</name>
    <dbReference type="NCBI Taxonomy" id="37992"/>
    <lineage>
        <taxon>Eukaryota</taxon>
        <taxon>Fungi</taxon>
        <taxon>Dikarya</taxon>
        <taxon>Ascomycota</taxon>
        <taxon>Pezizomycotina</taxon>
        <taxon>Sordariomycetes</taxon>
        <taxon>Xylariomycetidae</taxon>
        <taxon>Xylariales</taxon>
        <taxon>Xylariaceae</taxon>
        <taxon>Xylaria</taxon>
    </lineage>
</organism>
<proteinExistence type="inferred from homology"/>
<sequence>MSSKYTFTKALKEVRFLFCQGETSAATRCVRFLPSQGDVPDNALHNITDDKPRRNGVSGVIFLTTASHHLLRGNVTFLTRAYPIMKKNNPHTPILIREAAGTIPKIYTRYEFGKEKSQSLEGLSDKQIEETVATLVKSDV</sequence>
<evidence type="ECO:0000256" key="5">
    <source>
        <dbReference type="ARBA" id="ARBA00022660"/>
    </source>
</evidence>